<keyword evidence="1" id="KW-0472">Membrane</keyword>
<reference evidence="3 4" key="1">
    <citation type="submission" date="2020-08" db="EMBL/GenBank/DDBJ databases">
        <title>Sequencing the genomes of 1000 actinobacteria strains.</title>
        <authorList>
            <person name="Klenk H.-P."/>
        </authorList>
    </citation>
    <scope>NUCLEOTIDE SEQUENCE [LARGE SCALE GENOMIC DNA]</scope>
    <source>
        <strain evidence="3 4">DSM 44936</strain>
    </source>
</reference>
<dbReference type="PANTHER" id="PTHR23028:SF53">
    <property type="entry name" value="ACYL_TRANSF_3 DOMAIN-CONTAINING PROTEIN"/>
    <property type="match status" value="1"/>
</dbReference>
<feature type="transmembrane region" description="Helical" evidence="1">
    <location>
        <begin position="12"/>
        <end position="34"/>
    </location>
</feature>
<protein>
    <submittedName>
        <fullName evidence="3">Peptidoglycan/LPS O-acetylase OafA/YrhL</fullName>
    </submittedName>
</protein>
<dbReference type="EMBL" id="JACHIU010000001">
    <property type="protein sequence ID" value="MBB6475377.1"/>
    <property type="molecule type" value="Genomic_DNA"/>
</dbReference>
<feature type="transmembrane region" description="Helical" evidence="1">
    <location>
        <begin position="140"/>
        <end position="159"/>
    </location>
</feature>
<gene>
    <name evidence="3" type="ORF">BJ992_004808</name>
</gene>
<feature type="domain" description="Acyltransferase 3" evidence="2">
    <location>
        <begin position="15"/>
        <end position="352"/>
    </location>
</feature>
<feature type="transmembrane region" description="Helical" evidence="1">
    <location>
        <begin position="336"/>
        <end position="357"/>
    </location>
</feature>
<evidence type="ECO:0000313" key="3">
    <source>
        <dbReference type="EMBL" id="MBB6475377.1"/>
    </source>
</evidence>
<dbReference type="Pfam" id="PF01757">
    <property type="entry name" value="Acyl_transf_3"/>
    <property type="match status" value="1"/>
</dbReference>
<keyword evidence="1" id="KW-1133">Transmembrane helix</keyword>
<dbReference type="InterPro" id="IPR050879">
    <property type="entry name" value="Acyltransferase_3"/>
</dbReference>
<feature type="transmembrane region" description="Helical" evidence="1">
    <location>
        <begin position="305"/>
        <end position="324"/>
    </location>
</feature>
<sequence length="388" mass="42206">MTSSPETPRGARLPSLTGLRFAAALLVFAFHSTWQHTFIDGAAGDVLGSVFGHAGFYGVSFFFVLSGFVLTWSARPGDTAPRVWRRRFVKIYPNHLVTFVVAGALLLLTAQQLAPWPTLAGLFLVQSWVPDVVYPNTMNFVSWSLSCELLFYLCFPWLLRALNRVRARGLWLTAAAMVAVILVAPVVSTFAIGGTPLPFIADGSLSFEQIWFVYFFPPVRAAEFVLGMVAARLVIAGHRPPIPLLPALLVAVAGYAVNSSVPYLFGVAGLAALWLTPLVAAAAVTDLRATRSPFRGRTMVRLGEWSFAFYMVHGLVVTYLPLWLVQGRDLGAASRIGLLVLALALCLLLAYALFTWVESPAVRRFGSRRTTAAPPTAPVPVTVLEAKE</sequence>
<dbReference type="AlphaFoldDB" id="A0A7X0IKJ1"/>
<organism evidence="3 4">
    <name type="scientific">Sphaerisporangium rubeum</name>
    <dbReference type="NCBI Taxonomy" id="321317"/>
    <lineage>
        <taxon>Bacteria</taxon>
        <taxon>Bacillati</taxon>
        <taxon>Actinomycetota</taxon>
        <taxon>Actinomycetes</taxon>
        <taxon>Streptosporangiales</taxon>
        <taxon>Streptosporangiaceae</taxon>
        <taxon>Sphaerisporangium</taxon>
    </lineage>
</organism>
<dbReference type="InterPro" id="IPR002656">
    <property type="entry name" value="Acyl_transf_3_dom"/>
</dbReference>
<dbReference type="Proteomes" id="UP000555564">
    <property type="component" value="Unassembled WGS sequence"/>
</dbReference>
<keyword evidence="4" id="KW-1185">Reference proteome</keyword>
<feature type="transmembrane region" description="Helical" evidence="1">
    <location>
        <begin position="263"/>
        <end position="284"/>
    </location>
</feature>
<feature type="transmembrane region" description="Helical" evidence="1">
    <location>
        <begin position="212"/>
        <end position="235"/>
    </location>
</feature>
<comment type="caution">
    <text evidence="3">The sequence shown here is derived from an EMBL/GenBank/DDBJ whole genome shotgun (WGS) entry which is preliminary data.</text>
</comment>
<dbReference type="PANTHER" id="PTHR23028">
    <property type="entry name" value="ACETYLTRANSFERASE"/>
    <property type="match status" value="1"/>
</dbReference>
<feature type="transmembrane region" description="Helical" evidence="1">
    <location>
        <begin position="242"/>
        <end position="257"/>
    </location>
</feature>
<dbReference type="GO" id="GO:0000271">
    <property type="term" value="P:polysaccharide biosynthetic process"/>
    <property type="evidence" value="ECO:0007669"/>
    <property type="project" value="TreeGrafter"/>
</dbReference>
<dbReference type="GO" id="GO:0016747">
    <property type="term" value="F:acyltransferase activity, transferring groups other than amino-acyl groups"/>
    <property type="evidence" value="ECO:0007669"/>
    <property type="project" value="InterPro"/>
</dbReference>
<feature type="transmembrane region" description="Helical" evidence="1">
    <location>
        <begin position="171"/>
        <end position="192"/>
    </location>
</feature>
<accession>A0A7X0IKJ1</accession>
<feature type="transmembrane region" description="Helical" evidence="1">
    <location>
        <begin position="95"/>
        <end position="114"/>
    </location>
</feature>
<feature type="transmembrane region" description="Helical" evidence="1">
    <location>
        <begin position="54"/>
        <end position="74"/>
    </location>
</feature>
<proteinExistence type="predicted"/>
<evidence type="ECO:0000259" key="2">
    <source>
        <dbReference type="Pfam" id="PF01757"/>
    </source>
</evidence>
<evidence type="ECO:0000313" key="4">
    <source>
        <dbReference type="Proteomes" id="UP000555564"/>
    </source>
</evidence>
<keyword evidence="1" id="KW-0812">Transmembrane</keyword>
<dbReference type="GO" id="GO:0016020">
    <property type="term" value="C:membrane"/>
    <property type="evidence" value="ECO:0007669"/>
    <property type="project" value="TreeGrafter"/>
</dbReference>
<name>A0A7X0IKJ1_9ACTN</name>
<dbReference type="RefSeq" id="WP_184984648.1">
    <property type="nucleotide sequence ID" value="NZ_BAAALO010000137.1"/>
</dbReference>
<evidence type="ECO:0000256" key="1">
    <source>
        <dbReference type="SAM" id="Phobius"/>
    </source>
</evidence>